<dbReference type="GO" id="GO:0005730">
    <property type="term" value="C:nucleolus"/>
    <property type="evidence" value="ECO:0007669"/>
    <property type="project" value="TreeGrafter"/>
</dbReference>
<evidence type="ECO:0000259" key="3">
    <source>
        <dbReference type="Pfam" id="PF12936"/>
    </source>
</evidence>
<feature type="compositionally biased region" description="Low complexity" evidence="2">
    <location>
        <begin position="647"/>
        <end position="656"/>
    </location>
</feature>
<evidence type="ECO:0000256" key="1">
    <source>
        <dbReference type="ARBA" id="ARBA00007473"/>
    </source>
</evidence>
<feature type="compositionally biased region" description="Acidic residues" evidence="2">
    <location>
        <begin position="306"/>
        <end position="315"/>
    </location>
</feature>
<keyword evidence="5" id="KW-1185">Reference proteome</keyword>
<feature type="region of interest" description="Disordered" evidence="2">
    <location>
        <begin position="35"/>
        <end position="94"/>
    </location>
</feature>
<dbReference type="InterPro" id="IPR024626">
    <property type="entry name" value="Kri1-like_C"/>
</dbReference>
<feature type="compositionally biased region" description="Gly residues" evidence="2">
    <location>
        <begin position="201"/>
        <end position="215"/>
    </location>
</feature>
<feature type="region of interest" description="Disordered" evidence="2">
    <location>
        <begin position="120"/>
        <end position="256"/>
    </location>
</feature>
<feature type="domain" description="Kri1-like C-terminal" evidence="3">
    <location>
        <begin position="529"/>
        <end position="613"/>
    </location>
</feature>
<proteinExistence type="inferred from homology"/>
<dbReference type="eggNOG" id="KOG2409">
    <property type="taxonomic scope" value="Eukaryota"/>
</dbReference>
<dbReference type="GeneID" id="17354620"/>
<dbReference type="PANTHER" id="PTHR14490">
    <property type="entry name" value="ZINC FINGER, ZZ TYPE"/>
    <property type="match status" value="1"/>
</dbReference>
<name>E1ZFH4_CHLVA</name>
<feature type="compositionally biased region" description="Acidic residues" evidence="2">
    <location>
        <begin position="495"/>
        <end position="519"/>
    </location>
</feature>
<feature type="compositionally biased region" description="Gly residues" evidence="2">
    <location>
        <begin position="731"/>
        <end position="742"/>
    </location>
</feature>
<feature type="compositionally biased region" description="Low complexity" evidence="2">
    <location>
        <begin position="58"/>
        <end position="71"/>
    </location>
</feature>
<protein>
    <recommendedName>
        <fullName evidence="3">Kri1-like C-terminal domain-containing protein</fullName>
    </recommendedName>
</protein>
<dbReference type="OMA" id="KIMATRH"/>
<dbReference type="InterPro" id="IPR018034">
    <property type="entry name" value="Kri1"/>
</dbReference>
<dbReference type="GO" id="GO:0030686">
    <property type="term" value="C:90S preribosome"/>
    <property type="evidence" value="ECO:0007669"/>
    <property type="project" value="TreeGrafter"/>
</dbReference>
<evidence type="ECO:0000313" key="4">
    <source>
        <dbReference type="EMBL" id="EFN55277.1"/>
    </source>
</evidence>
<dbReference type="OrthoDB" id="10252032at2759"/>
<dbReference type="FunCoup" id="E1ZFH4">
    <property type="interactions" value="1151"/>
</dbReference>
<dbReference type="Pfam" id="PF12936">
    <property type="entry name" value="Kri1_C"/>
    <property type="match status" value="1"/>
</dbReference>
<reference evidence="4 5" key="1">
    <citation type="journal article" date="2010" name="Plant Cell">
        <title>The Chlorella variabilis NC64A genome reveals adaptation to photosymbiosis, coevolution with viruses, and cryptic sex.</title>
        <authorList>
            <person name="Blanc G."/>
            <person name="Duncan G."/>
            <person name="Agarkova I."/>
            <person name="Borodovsky M."/>
            <person name="Gurnon J."/>
            <person name="Kuo A."/>
            <person name="Lindquist E."/>
            <person name="Lucas S."/>
            <person name="Pangilinan J."/>
            <person name="Polle J."/>
            <person name="Salamov A."/>
            <person name="Terry A."/>
            <person name="Yamada T."/>
            <person name="Dunigan D.D."/>
            <person name="Grigoriev I.V."/>
            <person name="Claverie J.M."/>
            <person name="Van Etten J.L."/>
        </authorList>
    </citation>
    <scope>NUCLEOTIDE SEQUENCE [LARGE SCALE GENOMIC DNA]</scope>
    <source>
        <strain evidence="4 5">NC64A</strain>
    </source>
</reference>
<feature type="region of interest" description="Disordered" evidence="2">
    <location>
        <begin position="597"/>
        <end position="787"/>
    </location>
</feature>
<feature type="region of interest" description="Disordered" evidence="2">
    <location>
        <begin position="435"/>
        <end position="528"/>
    </location>
</feature>
<feature type="compositionally biased region" description="Acidic residues" evidence="2">
    <location>
        <begin position="443"/>
        <end position="452"/>
    </location>
</feature>
<feature type="compositionally biased region" description="Basic and acidic residues" evidence="2">
    <location>
        <begin position="349"/>
        <end position="374"/>
    </location>
</feature>
<dbReference type="PANTHER" id="PTHR14490:SF5">
    <property type="entry name" value="PROTEIN KRI1 HOMOLOG"/>
    <property type="match status" value="1"/>
</dbReference>
<dbReference type="GO" id="GO:0000447">
    <property type="term" value="P:endonucleolytic cleavage in ITS1 to separate SSU-rRNA from 5.8S rRNA and LSU-rRNA from tricistronic rRNA transcript (SSU-rRNA, 5.8S rRNA, LSU-rRNA)"/>
    <property type="evidence" value="ECO:0007669"/>
    <property type="project" value="TreeGrafter"/>
</dbReference>
<feature type="compositionally biased region" description="Low complexity" evidence="2">
    <location>
        <begin position="663"/>
        <end position="683"/>
    </location>
</feature>
<sequence length="787" mass="87227">MTKSLFDDDEEEHVQQLRVNEDYAKRFEHNKKREELHRLQEKYPEQAARLAKGHARKAAAAANAAAGGAAQEQEEEDESSSDDEDDDAGVIDAKTQAQIFETILKIRRRDQSIYDAQAKFYSSSDGEDEAGTGAADPAPKKAKKEKPMYLKDVIYKQAVEGGGASSDEGEPAAARPQPRTYTQEQQDLKQAFLAAFEENVEGGGGGGEGGDGFGDGVLQQRPKKKKQRQAAASDGSSDEGEGEEAAGAGAGQDDEARVQQLLDGYFGRDAELSAEDKFLKRYILNKGWVEEGDDEYYGDEGHGGEAVDDEEDEQFVEQAGKHYEHAYNFRFEEPGGATIVTHPRNIDGTVRKADDRRKRARADKAARQAAEEAARQAEVRRLKNLKKAEIEEKLHEIQSVAGRAAPRPEVLDALVAGDFDPEEYDRQMAAAFGDDYYEAGGAEQEEDDLADEVFERELEAMARYGSDDDDPQTFAALHKRLAAQRREQAAAGTKEDEDEDEEEEEEGDEEGEEEEEGGDPEAAARARSEVQRLLEEYYRLNYEDVVGGIPTRFRYKEVPADTFGLGVEEILAMDDKELNQVVGLKTLAPYREEHRRFRPNYQKLNQLRKEREEKAGQRRGGGGGGRLFGSKQQHWGGKQEQRPGQHGAQQQPQWKQRGGGGQQWRQDGQQAQRQQQEGGQQEVQPEKSAAARRLESFAKPTLKKARQEAARQQQAQEGGGKKRKREQPQSGSGGGGGGGGGKPKQKQPQQPQQQANGDGPALTKAQKKNMKRAEKRAQKRAKVAAYC</sequence>
<dbReference type="Proteomes" id="UP000008141">
    <property type="component" value="Unassembled WGS sequence"/>
</dbReference>
<dbReference type="InParanoid" id="E1ZFH4"/>
<accession>E1ZFH4</accession>
<dbReference type="RefSeq" id="XP_005847379.1">
    <property type="nucleotide sequence ID" value="XM_005847317.1"/>
</dbReference>
<organism evidence="5">
    <name type="scientific">Chlorella variabilis</name>
    <name type="common">Green alga</name>
    <dbReference type="NCBI Taxonomy" id="554065"/>
    <lineage>
        <taxon>Eukaryota</taxon>
        <taxon>Viridiplantae</taxon>
        <taxon>Chlorophyta</taxon>
        <taxon>core chlorophytes</taxon>
        <taxon>Trebouxiophyceae</taxon>
        <taxon>Chlorellales</taxon>
        <taxon>Chlorellaceae</taxon>
        <taxon>Chlorella clade</taxon>
        <taxon>Chlorella</taxon>
    </lineage>
</organism>
<dbReference type="Pfam" id="PF05178">
    <property type="entry name" value="Kri1"/>
    <property type="match status" value="1"/>
</dbReference>
<feature type="compositionally biased region" description="Basic and acidic residues" evidence="2">
    <location>
        <begin position="607"/>
        <end position="616"/>
    </location>
</feature>
<feature type="compositionally biased region" description="Acidic residues" evidence="2">
    <location>
        <begin position="72"/>
        <end position="89"/>
    </location>
</feature>
<dbReference type="KEGG" id="cvr:CHLNCDRAFT_134199"/>
<feature type="compositionally biased region" description="Gly residues" evidence="2">
    <location>
        <begin position="618"/>
        <end position="627"/>
    </location>
</feature>
<dbReference type="EMBL" id="GL433845">
    <property type="protein sequence ID" value="EFN55277.1"/>
    <property type="molecule type" value="Genomic_DNA"/>
</dbReference>
<evidence type="ECO:0000256" key="2">
    <source>
        <dbReference type="SAM" id="MobiDB-lite"/>
    </source>
</evidence>
<evidence type="ECO:0000313" key="5">
    <source>
        <dbReference type="Proteomes" id="UP000008141"/>
    </source>
</evidence>
<comment type="similarity">
    <text evidence="1">Belongs to the KRI1 family.</text>
</comment>
<feature type="region of interest" description="Disordered" evidence="2">
    <location>
        <begin position="292"/>
        <end position="315"/>
    </location>
</feature>
<feature type="compositionally biased region" description="Basic and acidic residues" evidence="2">
    <location>
        <begin position="35"/>
        <end position="44"/>
    </location>
</feature>
<feature type="region of interest" description="Disordered" evidence="2">
    <location>
        <begin position="334"/>
        <end position="374"/>
    </location>
</feature>
<feature type="compositionally biased region" description="Basic residues" evidence="2">
    <location>
        <begin position="777"/>
        <end position="787"/>
    </location>
</feature>
<gene>
    <name evidence="4" type="ORF">CHLNCDRAFT_134199</name>
</gene>
<dbReference type="AlphaFoldDB" id="E1ZFH4"/>
<dbReference type="STRING" id="554065.E1ZFH4"/>